<dbReference type="OrthoDB" id="60315at2759"/>
<sequence length="409" mass="47699">MTEEEKHKNTKIEGETPEKVRTKEEKMRTAYKMVNETLLKEHKFWSAEPLGKKSSDMGDARCDSSNQKPTEVKIQDNTDIVIRKVNLQTELSSVCKLLQDHYVEDKASKFSLQYSDEFIKWQLESPYVYPEWNVGIFIGDEIIGFISACSINIRIKNNKPNTAIVNFLCVHREYRKRRLAPLLIKEITKEVNRKGIFTALFTSGEKLPYIFTRSRYYHRILKEGNLVESGFCDPEDIEKITEDTIIFQDSPTVHYRRITEEEVPLAYKMYCDKYSKPDISISADFTFEQFKYYVYGRKGLSDMLISEDGKEFVSVFYLETKTAIGTENIRTAYLSYHTMQNGVNSMLSLIKYLKDSDECDVLNALNLECNTEDILIKSGFLTGDGIINYYLFNWDTELIQQYKNSFIPY</sequence>
<accession>I3EH62</accession>
<dbReference type="InParanoid" id="I3EH62"/>
<dbReference type="InterPro" id="IPR022676">
    <property type="entry name" value="NMT_N"/>
</dbReference>
<evidence type="ECO:0000256" key="6">
    <source>
        <dbReference type="RuleBase" id="RU000586"/>
    </source>
</evidence>
<feature type="region of interest" description="Disordered" evidence="8">
    <location>
        <begin position="1"/>
        <end position="23"/>
    </location>
</feature>
<dbReference type="InterPro" id="IPR000903">
    <property type="entry name" value="NMT"/>
</dbReference>
<evidence type="ECO:0000259" key="9">
    <source>
        <dbReference type="PROSITE" id="PS51186"/>
    </source>
</evidence>
<dbReference type="EC" id="2.3.1.97" evidence="2 6"/>
<feature type="region of interest" description="Disordered" evidence="8">
    <location>
        <begin position="50"/>
        <end position="70"/>
    </location>
</feature>
<keyword evidence="4 6" id="KW-0808">Transferase</keyword>
<evidence type="ECO:0000256" key="2">
    <source>
        <dbReference type="ARBA" id="ARBA00012923"/>
    </source>
</evidence>
<dbReference type="Gene3D" id="3.40.630.170">
    <property type="match status" value="1"/>
</dbReference>
<dbReference type="InterPro" id="IPR022677">
    <property type="entry name" value="NMT_C"/>
</dbReference>
<evidence type="ECO:0000256" key="4">
    <source>
        <dbReference type="ARBA" id="ARBA00022679"/>
    </source>
</evidence>
<proteinExistence type="inferred from homology"/>
<dbReference type="AlphaFoldDB" id="I3EH62"/>
<gene>
    <name evidence="10" type="ORF">NEQG_01249</name>
</gene>
<dbReference type="FunCoup" id="I3EH62">
    <property type="interactions" value="223"/>
</dbReference>
<dbReference type="Pfam" id="PF01233">
    <property type="entry name" value="NMT"/>
    <property type="match status" value="1"/>
</dbReference>
<dbReference type="CDD" id="cd04301">
    <property type="entry name" value="NAT_SF"/>
    <property type="match status" value="1"/>
</dbReference>
<keyword evidence="5 6" id="KW-0012">Acyltransferase</keyword>
<keyword evidence="11" id="KW-1185">Reference proteome</keyword>
<evidence type="ECO:0000313" key="11">
    <source>
        <dbReference type="Proteomes" id="UP000002872"/>
    </source>
</evidence>
<evidence type="ECO:0000256" key="8">
    <source>
        <dbReference type="SAM" id="MobiDB-lite"/>
    </source>
</evidence>
<dbReference type="EMBL" id="GL870878">
    <property type="protein sequence ID" value="EIJ88559.1"/>
    <property type="molecule type" value="Genomic_DNA"/>
</dbReference>
<reference evidence="10" key="1">
    <citation type="submission" date="2011-01" db="EMBL/GenBank/DDBJ databases">
        <title>The Genome Sequence of Nematocida parisii strain ERTm3.</title>
        <authorList>
            <consortium name="The Broad Institute Genome Sequencing Platform"/>
            <consortium name="The Broad Institute Genome Sequencing Center for Infectious Disease"/>
            <person name="Cuomo C."/>
            <person name="Troemel E."/>
            <person name="Young S.K."/>
            <person name="Zeng Q."/>
            <person name="Gargeya S."/>
            <person name="Fitzgerald M."/>
            <person name="Haas B."/>
            <person name="Abouelleil A."/>
            <person name="Alvarado L."/>
            <person name="Arachchi H.M."/>
            <person name="Berlin A."/>
            <person name="Chapman S.B."/>
            <person name="Gearin G."/>
            <person name="Goldberg J."/>
            <person name="Griggs A."/>
            <person name="Gujja S."/>
            <person name="Hansen M."/>
            <person name="Heiman D."/>
            <person name="Howarth C."/>
            <person name="Larimer J."/>
            <person name="Lui A."/>
            <person name="MacDonald P.J.P."/>
            <person name="McCowen C."/>
            <person name="Montmayeur A."/>
            <person name="Murphy C."/>
            <person name="Neiman D."/>
            <person name="Pearson M."/>
            <person name="Priest M."/>
            <person name="Roberts A."/>
            <person name="Saif S."/>
            <person name="Shea T."/>
            <person name="Sisk P."/>
            <person name="Stolte C."/>
            <person name="Sykes S."/>
            <person name="Wortman J."/>
            <person name="Nusbaum C."/>
            <person name="Birren B."/>
        </authorList>
    </citation>
    <scope>NUCLEOTIDE SEQUENCE</scope>
    <source>
        <strain evidence="10">ERTm3</strain>
    </source>
</reference>
<comment type="catalytic activity">
    <reaction evidence="6">
        <text>N-terminal glycyl-[protein] + tetradecanoyl-CoA = N-tetradecanoylglycyl-[protein] + CoA + H(+)</text>
        <dbReference type="Rhea" id="RHEA:15521"/>
        <dbReference type="Rhea" id="RHEA-COMP:12666"/>
        <dbReference type="Rhea" id="RHEA-COMP:12667"/>
        <dbReference type="ChEBI" id="CHEBI:15378"/>
        <dbReference type="ChEBI" id="CHEBI:57287"/>
        <dbReference type="ChEBI" id="CHEBI:57385"/>
        <dbReference type="ChEBI" id="CHEBI:64723"/>
        <dbReference type="ChEBI" id="CHEBI:133050"/>
        <dbReference type="EC" id="2.3.1.97"/>
    </reaction>
</comment>
<dbReference type="Proteomes" id="UP000002872">
    <property type="component" value="Unassembled WGS sequence"/>
</dbReference>
<comment type="similarity">
    <text evidence="1 7">Belongs to the NMT family.</text>
</comment>
<evidence type="ECO:0000313" key="10">
    <source>
        <dbReference type="EMBL" id="EIJ88559.1"/>
    </source>
</evidence>
<feature type="non-terminal residue" evidence="10">
    <location>
        <position position="1"/>
    </location>
</feature>
<evidence type="ECO:0000256" key="5">
    <source>
        <dbReference type="ARBA" id="ARBA00023315"/>
    </source>
</evidence>
<dbReference type="GO" id="GO:0004379">
    <property type="term" value="F:glycylpeptide N-tetradecanoyltransferase activity"/>
    <property type="evidence" value="ECO:0007669"/>
    <property type="project" value="UniProtKB-EC"/>
</dbReference>
<dbReference type="STRING" id="935791.I3EH62"/>
<feature type="domain" description="N-acetyltransferase" evidence="9">
    <location>
        <begin position="80"/>
        <end position="252"/>
    </location>
</feature>
<comment type="function">
    <text evidence="6">Adds a myristoyl group to the N-terminal glycine residue of certain cellular proteins.</text>
</comment>
<dbReference type="GO" id="GO:0005737">
    <property type="term" value="C:cytoplasm"/>
    <property type="evidence" value="ECO:0007669"/>
    <property type="project" value="TreeGrafter"/>
</dbReference>
<dbReference type="Pfam" id="PF02799">
    <property type="entry name" value="NMT_C"/>
    <property type="match status" value="1"/>
</dbReference>
<feature type="compositionally biased region" description="Basic and acidic residues" evidence="8">
    <location>
        <begin position="50"/>
        <end position="62"/>
    </location>
</feature>
<dbReference type="InterPro" id="IPR016181">
    <property type="entry name" value="Acyl_CoA_acyltransferase"/>
</dbReference>
<dbReference type="PANTHER" id="PTHR11377:SF5">
    <property type="entry name" value="GLYCYLPEPTIDE N-TETRADECANOYLTRANSFERASE"/>
    <property type="match status" value="1"/>
</dbReference>
<name>I3EH62_NEMP3</name>
<dbReference type="SUPFAM" id="SSF55729">
    <property type="entry name" value="Acyl-CoA N-acyltransferases (Nat)"/>
    <property type="match status" value="2"/>
</dbReference>
<dbReference type="HOGENOM" id="CLU_022882_1_0_1"/>
<dbReference type="InterPro" id="IPR000182">
    <property type="entry name" value="GNAT_dom"/>
</dbReference>
<evidence type="ECO:0000256" key="1">
    <source>
        <dbReference type="ARBA" id="ARBA00009469"/>
    </source>
</evidence>
<dbReference type="PANTHER" id="PTHR11377">
    <property type="entry name" value="N-MYRISTOYL TRANSFERASE"/>
    <property type="match status" value="1"/>
</dbReference>
<evidence type="ECO:0000256" key="7">
    <source>
        <dbReference type="RuleBase" id="RU004178"/>
    </source>
</evidence>
<organism evidence="10 11">
    <name type="scientific">Nematocida parisii (strain ERTm3)</name>
    <name type="common">Nematode killer fungus</name>
    <dbReference type="NCBI Taxonomy" id="935791"/>
    <lineage>
        <taxon>Eukaryota</taxon>
        <taxon>Fungi</taxon>
        <taxon>Fungi incertae sedis</taxon>
        <taxon>Microsporidia</taxon>
        <taxon>Nematocida</taxon>
    </lineage>
</organism>
<evidence type="ECO:0000256" key="3">
    <source>
        <dbReference type="ARBA" id="ARBA00022240"/>
    </source>
</evidence>
<dbReference type="VEuPathDB" id="MicrosporidiaDB:NEQG_01249"/>
<dbReference type="PROSITE" id="PS51186">
    <property type="entry name" value="GNAT"/>
    <property type="match status" value="1"/>
</dbReference>
<dbReference type="OMA" id="CPAMESE"/>
<protein>
    <recommendedName>
        <fullName evidence="3 6">Glycylpeptide N-tetradecanoyltransferase</fullName>
        <ecNumber evidence="2 6">2.3.1.97</ecNumber>
    </recommendedName>
</protein>